<dbReference type="SUPFAM" id="SSF53474">
    <property type="entry name" value="alpha/beta-Hydrolases"/>
    <property type="match status" value="1"/>
</dbReference>
<feature type="signal peptide" evidence="1">
    <location>
        <begin position="1"/>
        <end position="20"/>
    </location>
</feature>
<feature type="chain" id="PRO_5043932805" description="Fungal lipase-type domain-containing protein" evidence="1">
    <location>
        <begin position="21"/>
        <end position="285"/>
    </location>
</feature>
<dbReference type="PANTHER" id="PTHR45908:SF11">
    <property type="entry name" value="FUNGAL LIPASE-LIKE DOMAIN-CONTAINING PROTEIN"/>
    <property type="match status" value="1"/>
</dbReference>
<dbReference type="PANTHER" id="PTHR45908">
    <property type="entry name" value="PROTEIN CBG11750-RELATED"/>
    <property type="match status" value="1"/>
</dbReference>
<evidence type="ECO:0000313" key="3">
    <source>
        <dbReference type="EMBL" id="GMS80529.1"/>
    </source>
</evidence>
<protein>
    <recommendedName>
        <fullName evidence="2">Fungal lipase-type domain-containing protein</fullName>
    </recommendedName>
</protein>
<accession>A0AAV5SKA2</accession>
<reference evidence="3" key="1">
    <citation type="submission" date="2023-10" db="EMBL/GenBank/DDBJ databases">
        <title>Genome assembly of Pristionchus species.</title>
        <authorList>
            <person name="Yoshida K."/>
            <person name="Sommer R.J."/>
        </authorList>
    </citation>
    <scope>NUCLEOTIDE SEQUENCE</scope>
    <source>
        <strain evidence="3">RS0144</strain>
    </source>
</reference>
<comment type="caution">
    <text evidence="3">The sequence shown here is derived from an EMBL/GenBank/DDBJ whole genome shotgun (WGS) entry which is preliminary data.</text>
</comment>
<evidence type="ECO:0000259" key="2">
    <source>
        <dbReference type="Pfam" id="PF01764"/>
    </source>
</evidence>
<sequence>GLRMGRFLLFLPLLFSLSASFDDGTARNFMLPLSAAAYSDTPQQCLDKKLNGAKLSKQITLQCDYFKDKCSGFTFVYDSKKVIGLSFRGTTNTAQLVAEVQESGFEAKVNFIDGGQVSKYFNDAFMQLWNGGLGSDLQTLLSKHKDYTLWITGHSLGGALASLAAAHVAANNIHPGSKITLYTMGEPRNGDQKYADVHDSLLATEYRITHLRDIVPHVPPEFMKYVHHRYEVFYQNDMNPGDPYTVCSAQEDKKCSDQYDVDTSVNDHTHYYGVEVSDFGKNGCK</sequence>
<keyword evidence="1" id="KW-0732">Signal</keyword>
<dbReference type="Pfam" id="PF01764">
    <property type="entry name" value="Lipase_3"/>
    <property type="match status" value="1"/>
</dbReference>
<dbReference type="AlphaFoldDB" id="A0AAV5SKA2"/>
<dbReference type="InterPro" id="IPR029058">
    <property type="entry name" value="AB_hydrolase_fold"/>
</dbReference>
<dbReference type="Proteomes" id="UP001432027">
    <property type="component" value="Unassembled WGS sequence"/>
</dbReference>
<feature type="non-terminal residue" evidence="3">
    <location>
        <position position="1"/>
    </location>
</feature>
<dbReference type="GO" id="GO:0006629">
    <property type="term" value="P:lipid metabolic process"/>
    <property type="evidence" value="ECO:0007669"/>
    <property type="project" value="InterPro"/>
</dbReference>
<feature type="domain" description="Fungal lipase-type" evidence="2">
    <location>
        <begin position="85"/>
        <end position="221"/>
    </location>
</feature>
<name>A0AAV5SKA2_9BILA</name>
<evidence type="ECO:0000313" key="4">
    <source>
        <dbReference type="Proteomes" id="UP001432027"/>
    </source>
</evidence>
<organism evidence="3 4">
    <name type="scientific">Pristionchus entomophagus</name>
    <dbReference type="NCBI Taxonomy" id="358040"/>
    <lineage>
        <taxon>Eukaryota</taxon>
        <taxon>Metazoa</taxon>
        <taxon>Ecdysozoa</taxon>
        <taxon>Nematoda</taxon>
        <taxon>Chromadorea</taxon>
        <taxon>Rhabditida</taxon>
        <taxon>Rhabditina</taxon>
        <taxon>Diplogasteromorpha</taxon>
        <taxon>Diplogasteroidea</taxon>
        <taxon>Neodiplogasteridae</taxon>
        <taxon>Pristionchus</taxon>
    </lineage>
</organism>
<dbReference type="InterPro" id="IPR002921">
    <property type="entry name" value="Fungal_lipase-type"/>
</dbReference>
<dbReference type="CDD" id="cd00519">
    <property type="entry name" value="Lipase_3"/>
    <property type="match status" value="1"/>
</dbReference>
<dbReference type="Gene3D" id="3.40.50.1820">
    <property type="entry name" value="alpha/beta hydrolase"/>
    <property type="match status" value="1"/>
</dbReference>
<proteinExistence type="predicted"/>
<gene>
    <name evidence="3" type="ORF">PENTCL1PPCAC_2704</name>
</gene>
<dbReference type="EMBL" id="BTSX01000001">
    <property type="protein sequence ID" value="GMS80529.1"/>
    <property type="molecule type" value="Genomic_DNA"/>
</dbReference>
<keyword evidence="4" id="KW-1185">Reference proteome</keyword>
<evidence type="ECO:0000256" key="1">
    <source>
        <dbReference type="SAM" id="SignalP"/>
    </source>
</evidence>